<evidence type="ECO:0000313" key="3">
    <source>
        <dbReference type="EMBL" id="KAK1760392.1"/>
    </source>
</evidence>
<accession>A0AAJ0FAS0</accession>
<dbReference type="SUPFAM" id="SSF51445">
    <property type="entry name" value="(Trans)glycosidases"/>
    <property type="match status" value="1"/>
</dbReference>
<reference evidence="3" key="1">
    <citation type="submission" date="2023-06" db="EMBL/GenBank/DDBJ databases">
        <title>Genome-scale phylogeny and comparative genomics of the fungal order Sordariales.</title>
        <authorList>
            <consortium name="Lawrence Berkeley National Laboratory"/>
            <person name="Hensen N."/>
            <person name="Bonometti L."/>
            <person name="Westerberg I."/>
            <person name="Brannstrom I.O."/>
            <person name="Guillou S."/>
            <person name="Cros-Aarteil S."/>
            <person name="Calhoun S."/>
            <person name="Haridas S."/>
            <person name="Kuo A."/>
            <person name="Mondo S."/>
            <person name="Pangilinan J."/>
            <person name="Riley R."/>
            <person name="Labutti K."/>
            <person name="Andreopoulos B."/>
            <person name="Lipzen A."/>
            <person name="Chen C."/>
            <person name="Yanf M."/>
            <person name="Daum C."/>
            <person name="Ng V."/>
            <person name="Clum A."/>
            <person name="Steindorff A."/>
            <person name="Ohm R."/>
            <person name="Martin F."/>
            <person name="Silar P."/>
            <person name="Natvig D."/>
            <person name="Lalanne C."/>
            <person name="Gautier V."/>
            <person name="Ament-Velasquez S.L."/>
            <person name="Kruys A."/>
            <person name="Hutchinson M.I."/>
            <person name="Powell A.J."/>
            <person name="Barry K."/>
            <person name="Miller A.N."/>
            <person name="Grigoriev I.V."/>
            <person name="Debuchy R."/>
            <person name="Gladieux P."/>
            <person name="Thoren M.H."/>
            <person name="Johannesson H."/>
        </authorList>
    </citation>
    <scope>NUCLEOTIDE SEQUENCE</scope>
    <source>
        <strain evidence="3">PSN4</strain>
    </source>
</reference>
<dbReference type="GO" id="GO:0005975">
    <property type="term" value="P:carbohydrate metabolic process"/>
    <property type="evidence" value="ECO:0007669"/>
    <property type="project" value="InterPro"/>
</dbReference>
<organism evidence="3 4">
    <name type="scientific">Echria macrotheca</name>
    <dbReference type="NCBI Taxonomy" id="438768"/>
    <lineage>
        <taxon>Eukaryota</taxon>
        <taxon>Fungi</taxon>
        <taxon>Dikarya</taxon>
        <taxon>Ascomycota</taxon>
        <taxon>Pezizomycotina</taxon>
        <taxon>Sordariomycetes</taxon>
        <taxon>Sordariomycetidae</taxon>
        <taxon>Sordariales</taxon>
        <taxon>Schizotheciaceae</taxon>
        <taxon>Echria</taxon>
    </lineage>
</organism>
<protein>
    <submittedName>
        <fullName evidence="3">Chitinase 2</fullName>
    </submittedName>
</protein>
<keyword evidence="1" id="KW-0732">Signal</keyword>
<dbReference type="EMBL" id="MU839827">
    <property type="protein sequence ID" value="KAK1760392.1"/>
    <property type="molecule type" value="Genomic_DNA"/>
</dbReference>
<name>A0AAJ0FAS0_9PEZI</name>
<dbReference type="AlphaFoldDB" id="A0AAJ0FAS0"/>
<feature type="chain" id="PRO_5042576695" evidence="1">
    <location>
        <begin position="20"/>
        <end position="387"/>
    </location>
</feature>
<dbReference type="Gene3D" id="3.20.20.80">
    <property type="entry name" value="Glycosidases"/>
    <property type="match status" value="1"/>
</dbReference>
<comment type="caution">
    <text evidence="3">The sequence shown here is derived from an EMBL/GenBank/DDBJ whole genome shotgun (WGS) entry which is preliminary data.</text>
</comment>
<dbReference type="PROSITE" id="PS51910">
    <property type="entry name" value="GH18_2"/>
    <property type="match status" value="1"/>
</dbReference>
<dbReference type="InterPro" id="IPR001223">
    <property type="entry name" value="Glyco_hydro18_cat"/>
</dbReference>
<proteinExistence type="predicted"/>
<dbReference type="CDD" id="cd06546">
    <property type="entry name" value="GH18_CTS3_chitinase"/>
    <property type="match status" value="1"/>
</dbReference>
<dbReference type="Proteomes" id="UP001239445">
    <property type="component" value="Unassembled WGS sequence"/>
</dbReference>
<keyword evidence="4" id="KW-1185">Reference proteome</keyword>
<feature type="domain" description="GH18" evidence="2">
    <location>
        <begin position="59"/>
        <end position="338"/>
    </location>
</feature>
<evidence type="ECO:0000256" key="1">
    <source>
        <dbReference type="SAM" id="SignalP"/>
    </source>
</evidence>
<dbReference type="InterPro" id="IPR017853">
    <property type="entry name" value="GH"/>
</dbReference>
<sequence length="387" mass="42364">MRFLWAALLGLATALPVDKEPSIEKGPTPAVVKEPVETSVLSAAEEPVPVTPDRGTDVPRLVLYFQTTHDALGQPISMLPLITEKNIALTHLIVCSFHINEGGNITLNDYPPWYPLFNTLWNETRLMQDAGVRVMGMVGGAAAGSFSRRTLDGNATTFEHYYGQLRDTIRAYRLEGMDLDVEQPMSQAGITRLVSRLRADFGPDFIITLSPVATALQGGGNLSGFDYQQLEHDVGRHIAFYNAQFYNGWGYAGSTSEYDTIVRTGYAPTRIVLGQVTTSDNGGDYVEPAQLNETVRLLRAEYGQIGGIMGWEYFNSAPGGTERPWEWAQIMTAILRPGLVPLLRITKDIARGLVQAWQDSLAGGGDMIATAVMPVTPTVDYFAMVNA</sequence>
<feature type="signal peptide" evidence="1">
    <location>
        <begin position="1"/>
        <end position="19"/>
    </location>
</feature>
<dbReference type="Pfam" id="PF00704">
    <property type="entry name" value="Glyco_hydro_18"/>
    <property type="match status" value="1"/>
</dbReference>
<evidence type="ECO:0000313" key="4">
    <source>
        <dbReference type="Proteomes" id="UP001239445"/>
    </source>
</evidence>
<gene>
    <name evidence="3" type="ORF">QBC47DRAFT_408462</name>
</gene>
<evidence type="ECO:0000259" key="2">
    <source>
        <dbReference type="PROSITE" id="PS51910"/>
    </source>
</evidence>